<evidence type="ECO:0000256" key="2">
    <source>
        <dbReference type="ARBA" id="ARBA00022737"/>
    </source>
</evidence>
<keyword evidence="2" id="KW-0677">Repeat</keyword>
<feature type="compositionally biased region" description="Low complexity" evidence="4">
    <location>
        <begin position="1234"/>
        <end position="1289"/>
    </location>
</feature>
<gene>
    <name evidence="7" type="primary">LOC115731102</name>
</gene>
<dbReference type="Pfam" id="PF00931">
    <property type="entry name" value="NB-ARC"/>
    <property type="match status" value="1"/>
</dbReference>
<feature type="domain" description="TIR" evidence="5">
    <location>
        <begin position="18"/>
        <end position="184"/>
    </location>
</feature>
<feature type="compositionally biased region" description="Basic and acidic residues" evidence="4">
    <location>
        <begin position="1211"/>
        <end position="1222"/>
    </location>
</feature>
<dbReference type="InterPro" id="IPR002182">
    <property type="entry name" value="NB-ARC"/>
</dbReference>
<dbReference type="Pfam" id="PF23282">
    <property type="entry name" value="WHD_ROQ1"/>
    <property type="match status" value="1"/>
</dbReference>
<sequence length="1364" mass="152375">MANSEAGTGSDAAQASGGEYEVFLSFRGPDTRHEFIDFLYHHLIDAGVRVFKDDTELRVGEVISKELQSAIKKSKLYIPVFSRTYASSKWCLLELTLMVNNVSMLKGEKTILPIFLDVEPADLKLYTPLYKNALRKHRRRFPSKVKAWTNALAKVAEISGWNVKKDQSKAEIVKLVVGAVSERLRIKEILVREHLYGLDNQIKHLTEFLDVHHRDVRLIAIYGMGGMGKTTIAQVIFNLLHSHFGECCSFLENVRERSSTKEDIVRLQKKLLFDIVRSRSIDQFDDWERGKTNIEETLRTKKVLLVLDDVADDQHIKNLLGTYSFYSGSRIIITTRDQTIPAVEGFKGEILRYEMQKMDNGPALKLFCRHAFNEDFPPDDYRERSNKIVSGIGGLPLAIQVIGSLLKRRDEALWKETSDNLKNTSEGEILKKLRISYDDLDLVQKIIFLDIASCFVNEKKSEAIYMWTSHPLNPVKGIKVLIERCLIKILNNDELWMHDQLIALGRQIIRDDSQGNLEEQSRLWIAEEARVIIRNTARKNKVQGLQIDGLDDSIEITNEEFQRLENLRFLKLGNGTYSGDFEKCSSNLRWFSWHSYPLTDFRADNLDFGLLVVCKLDDMHFKDDSNAWDWIKRARNLKVLSITWCPNITKMPDICKCLALERLTVANCYRLKTIESFIGCLSSLIELKIENCDGLANLPEEVGALVKLKHFSLKGCRGLGELPNSIGNLASLTELDLSSTGIAKLPNSIEGLVKLESFLLRNTRLSEIPNSIGKLASLRTLSLRKNGSYHRWHDFLQLPSGINTLVNLEELDLSGRDGLAEIPNEIGNLSSLKILNLEGTDIRVIPRTVCWLHHLETLNLLHCYLIGELPKLPTSLTCLLLQSTSLFSIPDLSNLTNLVELHLIYGSQYTGVLNLNPECNLSWIGSLSILKKLHLYLIKVHAPRELASLSHLEELTLNGLDLETLLQLPSSQWSLRNLSTLELHGCEVEDIQLDKLPQLKKLTIGNCERLRRLSISLELRKPSQVRVTSCPALVEIQVVDLVKSLESLSVLGCESLTRIGGLSCSKNLENLYIHSCKSLRRLIDASCTNIPDDCLVNIQWCGDFIKASSPAGMPMKGYREEILLDTSNKVDTEWEEDYGEEMMEMFREEWTTKTNAHSEEDGGEWKVVGSVEARGNRRQTKVGWTRTRCASKPGTDPAERGRARSMTSSSRDSKGLRSDRDAASTSGKSTALNSGRGIASSSRSSTTLSSGRGRVSTSGMGAASNSGRGIASSSQSSTTLSSGRGRVSTLGMGTASNSGRGIASSSQSSTTLSSGRGRVLTLGIGMAKMGASLRSGTDKGSSSAKAEPKNQIHDKNNKANTNKQ</sequence>
<evidence type="ECO:0000256" key="3">
    <source>
        <dbReference type="ARBA" id="ARBA00022821"/>
    </source>
</evidence>
<dbReference type="Pfam" id="PF01582">
    <property type="entry name" value="TIR"/>
    <property type="match status" value="1"/>
</dbReference>
<keyword evidence="6" id="KW-1185">Reference proteome</keyword>
<dbReference type="Pfam" id="PF23598">
    <property type="entry name" value="LRR_14"/>
    <property type="match status" value="1"/>
</dbReference>
<dbReference type="InterPro" id="IPR058192">
    <property type="entry name" value="WHD_ROQ1-like"/>
</dbReference>
<dbReference type="SMART" id="SM00255">
    <property type="entry name" value="TIR"/>
    <property type="match status" value="1"/>
</dbReference>
<feature type="compositionally biased region" description="Basic and acidic residues" evidence="4">
    <location>
        <begin position="1346"/>
        <end position="1357"/>
    </location>
</feature>
<dbReference type="InterPro" id="IPR027417">
    <property type="entry name" value="P-loop_NTPase"/>
</dbReference>
<keyword evidence="1" id="KW-0433">Leucine-rich repeat</keyword>
<dbReference type="SUPFAM" id="SSF46785">
    <property type="entry name" value="Winged helix' DNA-binding domain"/>
    <property type="match status" value="1"/>
</dbReference>
<dbReference type="SMART" id="SM00369">
    <property type="entry name" value="LRR_TYP"/>
    <property type="match status" value="4"/>
</dbReference>
<proteinExistence type="predicted"/>
<evidence type="ECO:0000259" key="5">
    <source>
        <dbReference type="PROSITE" id="PS50104"/>
    </source>
</evidence>
<evidence type="ECO:0000313" key="6">
    <source>
        <dbReference type="Proteomes" id="UP000827889"/>
    </source>
</evidence>
<dbReference type="SUPFAM" id="SSF52058">
    <property type="entry name" value="L domain-like"/>
    <property type="match status" value="2"/>
</dbReference>
<protein>
    <submittedName>
        <fullName evidence="7">TMV resistance protein N-like</fullName>
    </submittedName>
</protein>
<dbReference type="SUPFAM" id="SSF52540">
    <property type="entry name" value="P-loop containing nucleoside triphosphate hydrolases"/>
    <property type="match status" value="1"/>
</dbReference>
<dbReference type="PRINTS" id="PR00364">
    <property type="entry name" value="DISEASERSIST"/>
</dbReference>
<keyword evidence="3" id="KW-0611">Plant defense</keyword>
<dbReference type="InterPro" id="IPR044974">
    <property type="entry name" value="Disease_R_plants"/>
</dbReference>
<dbReference type="SUPFAM" id="SSF52200">
    <property type="entry name" value="Toll/Interleukin receptor TIR domain"/>
    <property type="match status" value="1"/>
</dbReference>
<evidence type="ECO:0000256" key="1">
    <source>
        <dbReference type="ARBA" id="ARBA00022614"/>
    </source>
</evidence>
<dbReference type="InterPro" id="IPR003591">
    <property type="entry name" value="Leu-rich_rpt_typical-subtyp"/>
</dbReference>
<dbReference type="InterPro" id="IPR036390">
    <property type="entry name" value="WH_DNA-bd_sf"/>
</dbReference>
<name>A0ABM3HBK2_9MYRT</name>
<dbReference type="Gene3D" id="3.40.50.300">
    <property type="entry name" value="P-loop containing nucleotide triphosphate hydrolases"/>
    <property type="match status" value="1"/>
</dbReference>
<dbReference type="Proteomes" id="UP000827889">
    <property type="component" value="Chromosome 4"/>
</dbReference>
<dbReference type="InterPro" id="IPR000157">
    <property type="entry name" value="TIR_dom"/>
</dbReference>
<dbReference type="Gene3D" id="3.80.10.10">
    <property type="entry name" value="Ribonuclease Inhibitor"/>
    <property type="match status" value="3"/>
</dbReference>
<feature type="region of interest" description="Disordered" evidence="4">
    <location>
        <begin position="1331"/>
        <end position="1364"/>
    </location>
</feature>
<feature type="compositionally biased region" description="Basic and acidic residues" evidence="4">
    <location>
        <begin position="1151"/>
        <end position="1164"/>
    </location>
</feature>
<dbReference type="InterPro" id="IPR032675">
    <property type="entry name" value="LRR_dom_sf"/>
</dbReference>
<accession>A0ABM3HBK2</accession>
<dbReference type="InterPro" id="IPR035897">
    <property type="entry name" value="Toll_tir_struct_dom_sf"/>
</dbReference>
<reference evidence="7" key="1">
    <citation type="submission" date="2025-08" db="UniProtKB">
        <authorList>
            <consortium name="RefSeq"/>
        </authorList>
    </citation>
    <scope>IDENTIFICATION</scope>
    <source>
        <tissue evidence="7">Leaf</tissue>
    </source>
</reference>
<dbReference type="RefSeq" id="XP_048133979.1">
    <property type="nucleotide sequence ID" value="XM_048278022.1"/>
</dbReference>
<feature type="region of interest" description="Disordered" evidence="4">
    <location>
        <begin position="1151"/>
        <end position="1317"/>
    </location>
</feature>
<dbReference type="PANTHER" id="PTHR11017">
    <property type="entry name" value="LEUCINE-RICH REPEAT-CONTAINING PROTEIN"/>
    <property type="match status" value="1"/>
</dbReference>
<feature type="compositionally biased region" description="Polar residues" evidence="4">
    <location>
        <begin position="1334"/>
        <end position="1344"/>
    </location>
</feature>
<dbReference type="InterPro" id="IPR042197">
    <property type="entry name" value="Apaf_helical"/>
</dbReference>
<dbReference type="InterPro" id="IPR055414">
    <property type="entry name" value="LRR_R13L4/SHOC2-like"/>
</dbReference>
<evidence type="ECO:0000313" key="7">
    <source>
        <dbReference type="RefSeq" id="XP_048133979.1"/>
    </source>
</evidence>
<dbReference type="Gene3D" id="3.40.50.10140">
    <property type="entry name" value="Toll/interleukin-1 receptor homology (TIR) domain"/>
    <property type="match status" value="1"/>
</dbReference>
<organism evidence="6 7">
    <name type="scientific">Rhodamnia argentea</name>
    <dbReference type="NCBI Taxonomy" id="178133"/>
    <lineage>
        <taxon>Eukaryota</taxon>
        <taxon>Viridiplantae</taxon>
        <taxon>Streptophyta</taxon>
        <taxon>Embryophyta</taxon>
        <taxon>Tracheophyta</taxon>
        <taxon>Spermatophyta</taxon>
        <taxon>Magnoliopsida</taxon>
        <taxon>eudicotyledons</taxon>
        <taxon>Gunneridae</taxon>
        <taxon>Pentapetalae</taxon>
        <taxon>rosids</taxon>
        <taxon>malvids</taxon>
        <taxon>Myrtales</taxon>
        <taxon>Myrtaceae</taxon>
        <taxon>Myrtoideae</taxon>
        <taxon>Myrteae</taxon>
        <taxon>Australasian group</taxon>
        <taxon>Rhodamnia</taxon>
    </lineage>
</organism>
<feature type="compositionally biased region" description="Polar residues" evidence="4">
    <location>
        <begin position="1223"/>
        <end position="1233"/>
    </location>
</feature>
<dbReference type="PANTHER" id="PTHR11017:SF570">
    <property type="entry name" value="DISEASE RESISTANCE PROTEIN (TIR-NBS CLASS)-RELATED"/>
    <property type="match status" value="1"/>
</dbReference>
<dbReference type="Gene3D" id="1.10.8.430">
    <property type="entry name" value="Helical domain of apoptotic protease-activating factors"/>
    <property type="match status" value="1"/>
</dbReference>
<dbReference type="GeneID" id="115731102"/>
<evidence type="ECO:0000256" key="4">
    <source>
        <dbReference type="SAM" id="MobiDB-lite"/>
    </source>
</evidence>
<dbReference type="PROSITE" id="PS50104">
    <property type="entry name" value="TIR"/>
    <property type="match status" value="1"/>
</dbReference>
<feature type="compositionally biased region" description="Low complexity" evidence="4">
    <location>
        <begin position="1296"/>
        <end position="1317"/>
    </location>
</feature>